<evidence type="ECO:0000259" key="1">
    <source>
        <dbReference type="Pfam" id="PF01636"/>
    </source>
</evidence>
<keyword evidence="2" id="KW-0808">Transferase</keyword>
<dbReference type="EMBL" id="JAUSRB010000002">
    <property type="protein sequence ID" value="MDP9869680.1"/>
    <property type="molecule type" value="Genomic_DNA"/>
</dbReference>
<protein>
    <submittedName>
        <fullName evidence="2">Serine/threonine protein kinase</fullName>
    </submittedName>
</protein>
<dbReference type="GO" id="GO:0004674">
    <property type="term" value="F:protein serine/threonine kinase activity"/>
    <property type="evidence" value="ECO:0007669"/>
    <property type="project" value="UniProtKB-KW"/>
</dbReference>
<dbReference type="Pfam" id="PF01636">
    <property type="entry name" value="APH"/>
    <property type="match status" value="1"/>
</dbReference>
<reference evidence="2 3" key="1">
    <citation type="submission" date="2023-07" db="EMBL/GenBank/DDBJ databases">
        <title>Sequencing the genomes of 1000 actinobacteria strains.</title>
        <authorList>
            <person name="Klenk H.-P."/>
        </authorList>
    </citation>
    <scope>NUCLEOTIDE SEQUENCE [LARGE SCALE GENOMIC DNA]</scope>
    <source>
        <strain evidence="2 3">DSM 44109</strain>
    </source>
</reference>
<dbReference type="Proteomes" id="UP001230426">
    <property type="component" value="Unassembled WGS sequence"/>
</dbReference>
<dbReference type="InterPro" id="IPR011009">
    <property type="entry name" value="Kinase-like_dom_sf"/>
</dbReference>
<proteinExistence type="predicted"/>
<feature type="domain" description="Aminoglycoside phosphotransferase" evidence="1">
    <location>
        <begin position="71"/>
        <end position="137"/>
    </location>
</feature>
<dbReference type="InterPro" id="IPR002575">
    <property type="entry name" value="Aminoglycoside_PTrfase"/>
</dbReference>
<name>A0ABT9RMT1_9ACTN</name>
<comment type="caution">
    <text evidence="2">The sequence shown here is derived from an EMBL/GenBank/DDBJ whole genome shotgun (WGS) entry which is preliminary data.</text>
</comment>
<keyword evidence="2" id="KW-0418">Kinase</keyword>
<evidence type="ECO:0000313" key="2">
    <source>
        <dbReference type="EMBL" id="MDP9869680.1"/>
    </source>
</evidence>
<sequence>MFVVDDAWVLRRYRDGGDASAEAAVMSHLSSQGYPAPRVGPIAGGDLIMERLSGPTMVEALQQGMITPAEAGAILAGLLRRLHALPPRVSTDPTDRVLHLDLHPENVMLTPEGPVVIDWADTREGPPALDWGMSVLILAEVAVGPRAEAPLARTILVSLLSDVDHAIDLEKALAIRAANPTLSQAERQLLDEAVALVSSLHPACDRPHGRSQRLKAGQDREIYVAIDQNFRCPPT</sequence>
<keyword evidence="3" id="KW-1185">Reference proteome</keyword>
<gene>
    <name evidence="2" type="ORF">J2S55_008946</name>
</gene>
<evidence type="ECO:0000313" key="3">
    <source>
        <dbReference type="Proteomes" id="UP001230426"/>
    </source>
</evidence>
<organism evidence="2 3">
    <name type="scientific">Streptosporangium brasiliense</name>
    <dbReference type="NCBI Taxonomy" id="47480"/>
    <lineage>
        <taxon>Bacteria</taxon>
        <taxon>Bacillati</taxon>
        <taxon>Actinomycetota</taxon>
        <taxon>Actinomycetes</taxon>
        <taxon>Streptosporangiales</taxon>
        <taxon>Streptosporangiaceae</taxon>
        <taxon>Streptosporangium</taxon>
    </lineage>
</organism>
<keyword evidence="2" id="KW-0723">Serine/threonine-protein kinase</keyword>
<dbReference type="Gene3D" id="3.90.1200.10">
    <property type="match status" value="1"/>
</dbReference>
<dbReference type="SUPFAM" id="SSF56112">
    <property type="entry name" value="Protein kinase-like (PK-like)"/>
    <property type="match status" value="1"/>
</dbReference>
<accession>A0ABT9RMT1</accession>